<accession>A0A5N5G7B4</accession>
<name>A0A5N5G7B4_9ROSA</name>
<feature type="region of interest" description="Disordered" evidence="1">
    <location>
        <begin position="94"/>
        <end position="120"/>
    </location>
</feature>
<dbReference type="AlphaFoldDB" id="A0A5N5G7B4"/>
<keyword evidence="3" id="KW-1185">Reference proteome</keyword>
<reference evidence="2 3" key="1">
    <citation type="submission" date="2019-09" db="EMBL/GenBank/DDBJ databases">
        <authorList>
            <person name="Ou C."/>
        </authorList>
    </citation>
    <scope>NUCLEOTIDE SEQUENCE [LARGE SCALE GENOMIC DNA]</scope>
    <source>
        <strain evidence="2">S2</strain>
        <tissue evidence="2">Leaf</tissue>
    </source>
</reference>
<reference evidence="3" key="2">
    <citation type="submission" date="2019-10" db="EMBL/GenBank/DDBJ databases">
        <title>A de novo genome assembly of a pear dwarfing rootstock.</title>
        <authorList>
            <person name="Wang F."/>
            <person name="Wang J."/>
            <person name="Li S."/>
            <person name="Zhang Y."/>
            <person name="Fang M."/>
            <person name="Ma L."/>
            <person name="Zhao Y."/>
            <person name="Jiang S."/>
        </authorList>
    </citation>
    <scope>NUCLEOTIDE SEQUENCE [LARGE SCALE GENOMIC DNA]</scope>
</reference>
<dbReference type="Proteomes" id="UP000327157">
    <property type="component" value="Chromosome 14"/>
</dbReference>
<proteinExistence type="predicted"/>
<sequence>MDFSKLSFWLPVMKNGFPGKLVVIAALMLLLLADLRATCALVPHGGDPHYSLISHVDNKDGTRKVTKEGCFGCQNMFSKTTTIILPIRRSLRPINLPRPPSPTRSGLHSQFVPPPPDAVV</sequence>
<evidence type="ECO:0000313" key="2">
    <source>
        <dbReference type="EMBL" id="KAB2609292.1"/>
    </source>
</evidence>
<evidence type="ECO:0000256" key="1">
    <source>
        <dbReference type="SAM" id="MobiDB-lite"/>
    </source>
</evidence>
<protein>
    <submittedName>
        <fullName evidence="2">Uncharacterized protein</fullName>
    </submittedName>
</protein>
<dbReference type="EMBL" id="SMOL01000553">
    <property type="protein sequence ID" value="KAB2609292.1"/>
    <property type="molecule type" value="Genomic_DNA"/>
</dbReference>
<reference evidence="2 3" key="3">
    <citation type="submission" date="2019-11" db="EMBL/GenBank/DDBJ databases">
        <title>A de novo genome assembly of a pear dwarfing rootstock.</title>
        <authorList>
            <person name="Wang F."/>
            <person name="Wang J."/>
            <person name="Li S."/>
            <person name="Zhang Y."/>
            <person name="Fang M."/>
            <person name="Ma L."/>
            <person name="Zhao Y."/>
            <person name="Jiang S."/>
        </authorList>
    </citation>
    <scope>NUCLEOTIDE SEQUENCE [LARGE SCALE GENOMIC DNA]</scope>
    <source>
        <strain evidence="2">S2</strain>
        <tissue evidence="2">Leaf</tissue>
    </source>
</reference>
<comment type="caution">
    <text evidence="2">The sequence shown here is derived from an EMBL/GenBank/DDBJ whole genome shotgun (WGS) entry which is preliminary data.</text>
</comment>
<gene>
    <name evidence="2" type="ORF">D8674_012460</name>
</gene>
<evidence type="ECO:0000313" key="3">
    <source>
        <dbReference type="Proteomes" id="UP000327157"/>
    </source>
</evidence>
<organism evidence="2 3">
    <name type="scientific">Pyrus ussuriensis x Pyrus communis</name>
    <dbReference type="NCBI Taxonomy" id="2448454"/>
    <lineage>
        <taxon>Eukaryota</taxon>
        <taxon>Viridiplantae</taxon>
        <taxon>Streptophyta</taxon>
        <taxon>Embryophyta</taxon>
        <taxon>Tracheophyta</taxon>
        <taxon>Spermatophyta</taxon>
        <taxon>Magnoliopsida</taxon>
        <taxon>eudicotyledons</taxon>
        <taxon>Gunneridae</taxon>
        <taxon>Pentapetalae</taxon>
        <taxon>rosids</taxon>
        <taxon>fabids</taxon>
        <taxon>Rosales</taxon>
        <taxon>Rosaceae</taxon>
        <taxon>Amygdaloideae</taxon>
        <taxon>Maleae</taxon>
        <taxon>Pyrus</taxon>
    </lineage>
</organism>